<dbReference type="Proteomes" id="UP000636264">
    <property type="component" value="Unassembled WGS sequence"/>
</dbReference>
<accession>A0A916RE78</accession>
<evidence type="ECO:0000256" key="1">
    <source>
        <dbReference type="SAM" id="SignalP"/>
    </source>
</evidence>
<dbReference type="EMBL" id="BMIF01000001">
    <property type="protein sequence ID" value="GGA52761.1"/>
    <property type="molecule type" value="Genomic_DNA"/>
</dbReference>
<keyword evidence="3" id="KW-1185">Reference proteome</keyword>
<name>A0A916RE78_9HYPH</name>
<gene>
    <name evidence="2" type="ORF">GCM10011385_02630</name>
</gene>
<evidence type="ECO:0008006" key="4">
    <source>
        <dbReference type="Google" id="ProtNLM"/>
    </source>
</evidence>
<sequence length="120" mass="12098">MAWLLAALISYMLLLQGAVSAYAKSSMAAHELGPTFIICAPSGEDYSDIAHPLAGFAHDCCSSLCQLACAAGPADLPEAAALPATLQQTVFLWAAIAADLAAPSDLGLAGEARAPPALSA</sequence>
<evidence type="ECO:0000313" key="2">
    <source>
        <dbReference type="EMBL" id="GGA52761.1"/>
    </source>
</evidence>
<reference evidence="2" key="1">
    <citation type="journal article" date="2014" name="Int. J. Syst. Evol. Microbiol.">
        <title>Complete genome sequence of Corynebacterium casei LMG S-19264T (=DSM 44701T), isolated from a smear-ripened cheese.</title>
        <authorList>
            <consortium name="US DOE Joint Genome Institute (JGI-PGF)"/>
            <person name="Walter F."/>
            <person name="Albersmeier A."/>
            <person name="Kalinowski J."/>
            <person name="Ruckert C."/>
        </authorList>
    </citation>
    <scope>NUCLEOTIDE SEQUENCE</scope>
    <source>
        <strain evidence="2">CGMCC 1.15320</strain>
    </source>
</reference>
<organism evidence="2 3">
    <name type="scientific">Nitratireductor aestuarii</name>
    <dbReference type="NCBI Taxonomy" id="1735103"/>
    <lineage>
        <taxon>Bacteria</taxon>
        <taxon>Pseudomonadati</taxon>
        <taxon>Pseudomonadota</taxon>
        <taxon>Alphaproteobacteria</taxon>
        <taxon>Hyphomicrobiales</taxon>
        <taxon>Phyllobacteriaceae</taxon>
        <taxon>Nitratireductor</taxon>
    </lineage>
</organism>
<proteinExistence type="predicted"/>
<reference evidence="2" key="2">
    <citation type="submission" date="2020-09" db="EMBL/GenBank/DDBJ databases">
        <authorList>
            <person name="Sun Q."/>
            <person name="Zhou Y."/>
        </authorList>
    </citation>
    <scope>NUCLEOTIDE SEQUENCE</scope>
    <source>
        <strain evidence="2">CGMCC 1.15320</strain>
    </source>
</reference>
<comment type="caution">
    <text evidence="2">The sequence shown here is derived from an EMBL/GenBank/DDBJ whole genome shotgun (WGS) entry which is preliminary data.</text>
</comment>
<dbReference type="RefSeq" id="WP_188719120.1">
    <property type="nucleotide sequence ID" value="NZ_BMIF01000001.1"/>
</dbReference>
<feature type="chain" id="PRO_5036927068" description="DUF2946 domain-containing protein" evidence="1">
    <location>
        <begin position="24"/>
        <end position="120"/>
    </location>
</feature>
<keyword evidence="1" id="KW-0732">Signal</keyword>
<protein>
    <recommendedName>
        <fullName evidence="4">DUF2946 domain-containing protein</fullName>
    </recommendedName>
</protein>
<dbReference type="AlphaFoldDB" id="A0A916RE78"/>
<feature type="signal peptide" evidence="1">
    <location>
        <begin position="1"/>
        <end position="23"/>
    </location>
</feature>
<evidence type="ECO:0000313" key="3">
    <source>
        <dbReference type="Proteomes" id="UP000636264"/>
    </source>
</evidence>